<comment type="caution">
    <text evidence="1">The sequence shown here is derived from an EMBL/GenBank/DDBJ whole genome shotgun (WGS) entry which is preliminary data.</text>
</comment>
<reference evidence="1" key="1">
    <citation type="submission" date="2019-08" db="EMBL/GenBank/DDBJ databases">
        <authorList>
            <person name="Kucharzyk K."/>
            <person name="Murdoch R.W."/>
            <person name="Higgins S."/>
            <person name="Loffler F."/>
        </authorList>
    </citation>
    <scope>NUCLEOTIDE SEQUENCE</scope>
</reference>
<organism evidence="1">
    <name type="scientific">bioreactor metagenome</name>
    <dbReference type="NCBI Taxonomy" id="1076179"/>
    <lineage>
        <taxon>unclassified sequences</taxon>
        <taxon>metagenomes</taxon>
        <taxon>ecological metagenomes</taxon>
    </lineage>
</organism>
<dbReference type="AlphaFoldDB" id="A0A645IWS5"/>
<dbReference type="EMBL" id="VSSQ01116953">
    <property type="protein sequence ID" value="MPN51643.1"/>
    <property type="molecule type" value="Genomic_DNA"/>
</dbReference>
<proteinExistence type="predicted"/>
<gene>
    <name evidence="1" type="ORF">SDC9_199292</name>
</gene>
<sequence length="59" mass="6689">MKTHITGVIPGFERKTDAIYSHALAVLKRVETLCRMHMKFVAGRGNQRPDLLDQTGKHN</sequence>
<protein>
    <submittedName>
        <fullName evidence="1">Uncharacterized protein</fullName>
    </submittedName>
</protein>
<evidence type="ECO:0000313" key="1">
    <source>
        <dbReference type="EMBL" id="MPN51643.1"/>
    </source>
</evidence>
<accession>A0A645IWS5</accession>
<name>A0A645IWS5_9ZZZZ</name>